<evidence type="ECO:0000256" key="5">
    <source>
        <dbReference type="ARBA" id="ARBA00023136"/>
    </source>
</evidence>
<organism evidence="10 11">
    <name type="scientific">Algibacter aquimarinus</name>
    <dbReference type="NCBI Taxonomy" id="1136748"/>
    <lineage>
        <taxon>Bacteria</taxon>
        <taxon>Pseudomonadati</taxon>
        <taxon>Bacteroidota</taxon>
        <taxon>Flavobacteriia</taxon>
        <taxon>Flavobacteriales</taxon>
        <taxon>Flavobacteriaceae</taxon>
        <taxon>Algibacter</taxon>
    </lineage>
</organism>
<evidence type="ECO:0000256" key="4">
    <source>
        <dbReference type="ARBA" id="ARBA00022692"/>
    </source>
</evidence>
<proteinExistence type="inferred from homology"/>
<dbReference type="SUPFAM" id="SSF56935">
    <property type="entry name" value="Porins"/>
    <property type="match status" value="1"/>
</dbReference>
<evidence type="ECO:0000259" key="9">
    <source>
        <dbReference type="Pfam" id="PF07715"/>
    </source>
</evidence>
<feature type="signal peptide" evidence="8">
    <location>
        <begin position="1"/>
        <end position="22"/>
    </location>
</feature>
<dbReference type="Gene3D" id="2.60.40.1120">
    <property type="entry name" value="Carboxypeptidase-like, regulatory domain"/>
    <property type="match status" value="1"/>
</dbReference>
<keyword evidence="5 7" id="KW-0472">Membrane</keyword>
<evidence type="ECO:0000256" key="8">
    <source>
        <dbReference type="SAM" id="SignalP"/>
    </source>
</evidence>
<evidence type="ECO:0000256" key="2">
    <source>
        <dbReference type="ARBA" id="ARBA00022448"/>
    </source>
</evidence>
<dbReference type="NCBIfam" id="TIGR04057">
    <property type="entry name" value="SusC_RagA_signa"/>
    <property type="match status" value="1"/>
</dbReference>
<dbReference type="InterPro" id="IPR036942">
    <property type="entry name" value="Beta-barrel_TonB_sf"/>
</dbReference>
<evidence type="ECO:0000256" key="6">
    <source>
        <dbReference type="ARBA" id="ARBA00023237"/>
    </source>
</evidence>
<feature type="chain" id="PRO_5046535259" description="TonB-dependent receptor plug domain-containing protein" evidence="8">
    <location>
        <begin position="23"/>
        <end position="654"/>
    </location>
</feature>
<evidence type="ECO:0000313" key="11">
    <source>
        <dbReference type="Proteomes" id="UP001501692"/>
    </source>
</evidence>
<dbReference type="NCBIfam" id="TIGR04056">
    <property type="entry name" value="OMP_RagA_SusC"/>
    <property type="match status" value="1"/>
</dbReference>
<name>A0ABP9H4G3_9FLAO</name>
<comment type="subcellular location">
    <subcellularLocation>
        <location evidence="1 7">Cell outer membrane</location>
        <topology evidence="1 7">Multi-pass membrane protein</topology>
    </subcellularLocation>
</comment>
<dbReference type="Gene3D" id="2.170.130.10">
    <property type="entry name" value="TonB-dependent receptor, plug domain"/>
    <property type="match status" value="1"/>
</dbReference>
<keyword evidence="6 7" id="KW-0998">Cell outer membrane</keyword>
<evidence type="ECO:0000256" key="3">
    <source>
        <dbReference type="ARBA" id="ARBA00022452"/>
    </source>
</evidence>
<dbReference type="PROSITE" id="PS52016">
    <property type="entry name" value="TONB_DEPENDENT_REC_3"/>
    <property type="match status" value="1"/>
</dbReference>
<dbReference type="SUPFAM" id="SSF49464">
    <property type="entry name" value="Carboxypeptidase regulatory domain-like"/>
    <property type="match status" value="1"/>
</dbReference>
<keyword evidence="2 7" id="KW-0813">Transport</keyword>
<dbReference type="RefSeq" id="WP_345164683.1">
    <property type="nucleotide sequence ID" value="NZ_BAABJK010000004.1"/>
</dbReference>
<dbReference type="InterPro" id="IPR023996">
    <property type="entry name" value="TonB-dep_OMP_SusC/RagA"/>
</dbReference>
<evidence type="ECO:0000313" key="10">
    <source>
        <dbReference type="EMBL" id="GAA4961913.1"/>
    </source>
</evidence>
<reference evidence="11" key="1">
    <citation type="journal article" date="2019" name="Int. J. Syst. Evol. Microbiol.">
        <title>The Global Catalogue of Microorganisms (GCM) 10K type strain sequencing project: providing services to taxonomists for standard genome sequencing and annotation.</title>
        <authorList>
            <consortium name="The Broad Institute Genomics Platform"/>
            <consortium name="The Broad Institute Genome Sequencing Center for Infectious Disease"/>
            <person name="Wu L."/>
            <person name="Ma J."/>
        </authorList>
    </citation>
    <scope>NUCLEOTIDE SEQUENCE [LARGE SCALE GENOMIC DNA]</scope>
    <source>
        <strain evidence="11">JCM 18287</strain>
    </source>
</reference>
<sequence length="654" mass="70474">MKTKFSGILTLLLAFVVQLTFAQEKTISGTVSDDSGLPLPGATVLVKGTSSGTSSDFDGKYSIRANQGATLVFSFVGYSTVEMVIGSSSTINATLTEDAASLEEVVVTGYATVAKKKSNIAASRITSETIENRPNASFVQTLTGQVAGLDIATNSGQPGANSTIELRGANSINGNTEPLFLMDGIPINEDNFRSLNPNEIESVTVLKDAGATAIYGSRGANGVVVIKTKRGKKGSGLQINYTGITSLSNLQYSNERGYNLFENSQDILTFERNVGIGRGAGDGLGPLFPATNVPLTDAEIAASPTTDWLDFFLGTARTQNHTLTFSTGSENASSFTSLGYFAQEGLLRGSNLQRFNLRNNVSGTTKNQKLNYTTSISLNYSKDDEPTSIGTNGVNQNPLFGAFSSLPYLTPQDNPGGPTLAQSFIVGYAPFYNIDKLATSVALEEEMKLIAGFSASYRLTDDLTASINAGVDYEHITFLDFQDPVSRNQLRFNTLVDGFQDQQTTRRFSFQNTTSINYNKTIGKHTFGAGAYLEYFKAHFRTFGFDANGLNPKTLFPGDGSGFIPDGPDNDALVDQINANILNAGLLSYFGTLNYDFDAKYGVSLTLRRDASYRFASTNRWGTFGSIAAFWNIADENFMSNTAFNSLKLRGSLW</sequence>
<keyword evidence="8" id="KW-0732">Signal</keyword>
<gene>
    <name evidence="10" type="ORF">GCM10023315_07490</name>
</gene>
<dbReference type="InterPro" id="IPR023997">
    <property type="entry name" value="TonB-dep_OMP_SusC/RagA_CS"/>
</dbReference>
<dbReference type="EMBL" id="BAABJK010000004">
    <property type="protein sequence ID" value="GAA4961913.1"/>
    <property type="molecule type" value="Genomic_DNA"/>
</dbReference>
<protein>
    <recommendedName>
        <fullName evidence="9">TonB-dependent receptor plug domain-containing protein</fullName>
    </recommendedName>
</protein>
<dbReference type="InterPro" id="IPR037066">
    <property type="entry name" value="Plug_dom_sf"/>
</dbReference>
<evidence type="ECO:0000256" key="1">
    <source>
        <dbReference type="ARBA" id="ARBA00004571"/>
    </source>
</evidence>
<feature type="domain" description="TonB-dependent receptor plug" evidence="9">
    <location>
        <begin position="115"/>
        <end position="223"/>
    </location>
</feature>
<evidence type="ECO:0000256" key="7">
    <source>
        <dbReference type="PROSITE-ProRule" id="PRU01360"/>
    </source>
</evidence>
<dbReference type="Pfam" id="PF07715">
    <property type="entry name" value="Plug"/>
    <property type="match status" value="1"/>
</dbReference>
<accession>A0ABP9H4G3</accession>
<comment type="similarity">
    <text evidence="7">Belongs to the TonB-dependent receptor family.</text>
</comment>
<dbReference type="Proteomes" id="UP001501692">
    <property type="component" value="Unassembled WGS sequence"/>
</dbReference>
<keyword evidence="3 7" id="KW-1134">Transmembrane beta strand</keyword>
<dbReference type="InterPro" id="IPR039426">
    <property type="entry name" value="TonB-dep_rcpt-like"/>
</dbReference>
<dbReference type="Gene3D" id="2.40.170.20">
    <property type="entry name" value="TonB-dependent receptor, beta-barrel domain"/>
    <property type="match status" value="1"/>
</dbReference>
<keyword evidence="4 7" id="KW-0812">Transmembrane</keyword>
<dbReference type="Pfam" id="PF13715">
    <property type="entry name" value="CarbopepD_reg_2"/>
    <property type="match status" value="1"/>
</dbReference>
<dbReference type="InterPro" id="IPR008969">
    <property type="entry name" value="CarboxyPept-like_regulatory"/>
</dbReference>
<comment type="caution">
    <text evidence="10">The sequence shown here is derived from an EMBL/GenBank/DDBJ whole genome shotgun (WGS) entry which is preliminary data.</text>
</comment>
<dbReference type="InterPro" id="IPR012910">
    <property type="entry name" value="Plug_dom"/>
</dbReference>
<keyword evidence="11" id="KW-1185">Reference proteome</keyword>